<comment type="caution">
    <text evidence="1">The sequence shown here is derived from an EMBL/GenBank/DDBJ whole genome shotgun (WGS) entry which is preliminary data.</text>
</comment>
<dbReference type="EMBL" id="JAQPOK010000083">
    <property type="protein sequence ID" value="MDJ1179322.1"/>
    <property type="molecule type" value="Genomic_DNA"/>
</dbReference>
<dbReference type="RefSeq" id="WP_283762632.1">
    <property type="nucleotide sequence ID" value="NZ_JAQPOK010000083.1"/>
</dbReference>
<name>A0ABT7BJG5_9CYAN</name>
<keyword evidence="2" id="KW-1185">Reference proteome</keyword>
<dbReference type="Proteomes" id="UP001231370">
    <property type="component" value="Unassembled WGS sequence"/>
</dbReference>
<protein>
    <submittedName>
        <fullName evidence="1">Uncharacterized protein</fullName>
    </submittedName>
</protein>
<reference evidence="1 2" key="1">
    <citation type="submission" date="2023-01" db="EMBL/GenBank/DDBJ databases">
        <title>Novel diversity within Roseofilum (Cyanobacteria; Desertifilaceae) from marine benthic mats with descriptions of four novel species.</title>
        <authorList>
            <person name="Wang Y."/>
            <person name="Berthold D.E."/>
            <person name="Hu J."/>
            <person name="Lefler F.W."/>
            <person name="Laughinghouse H.D. IV."/>
        </authorList>
    </citation>
    <scope>NUCLEOTIDE SEQUENCE [LARGE SCALE GENOMIC DNA]</scope>
    <source>
        <strain evidence="1 2">BLCC-M91</strain>
    </source>
</reference>
<evidence type="ECO:0000313" key="1">
    <source>
        <dbReference type="EMBL" id="MDJ1179322.1"/>
    </source>
</evidence>
<accession>A0ABT7BJG5</accession>
<evidence type="ECO:0000313" key="2">
    <source>
        <dbReference type="Proteomes" id="UP001231370"/>
    </source>
</evidence>
<sequence length="68" mass="8073">MKNDNTFRQQATPTICPKCAGRGRRIRQFEGYFCKLAWVECLDCDFYIKEFDKSEHHSVSIRRQGGLW</sequence>
<proteinExistence type="predicted"/>
<organism evidence="1 2">
    <name type="scientific">Roseofilum halophilum BLCC-M91</name>
    <dbReference type="NCBI Taxonomy" id="3022259"/>
    <lineage>
        <taxon>Bacteria</taxon>
        <taxon>Bacillati</taxon>
        <taxon>Cyanobacteriota</taxon>
        <taxon>Cyanophyceae</taxon>
        <taxon>Desertifilales</taxon>
        <taxon>Desertifilaceae</taxon>
        <taxon>Roseofilum</taxon>
        <taxon>Roseofilum halophilum</taxon>
    </lineage>
</organism>
<gene>
    <name evidence="1" type="ORF">PJF56_10640</name>
</gene>